<keyword evidence="1" id="KW-0808">Transferase</keyword>
<dbReference type="InterPro" id="IPR029044">
    <property type="entry name" value="Nucleotide-diphossugar_trans"/>
</dbReference>
<evidence type="ECO:0000313" key="5">
    <source>
        <dbReference type="Proteomes" id="UP000002971"/>
    </source>
</evidence>
<dbReference type="Proteomes" id="UP000002971">
    <property type="component" value="Unassembled WGS sequence"/>
</dbReference>
<protein>
    <recommendedName>
        <fullName evidence="3">MobA-like NTP transferase domain-containing protein</fullName>
    </recommendedName>
</protein>
<dbReference type="RefSeq" id="WP_003695327.1">
    <property type="nucleotide sequence ID" value="NZ_AFOJ01000005.1"/>
</dbReference>
<reference evidence="4 5" key="1">
    <citation type="journal article" date="2011" name="J. Bacteriol.">
        <title>Genome Sequence of Lactobacillus ruminis SPM0211, Isolated from a Fecal Sample from a Healthy Korean.</title>
        <authorList>
            <person name="Lee S."/>
            <person name="Cho Y.J."/>
            <person name="Lee A.H."/>
            <person name="Chun J."/>
            <person name="Ha N.J."/>
            <person name="Ko G."/>
        </authorList>
    </citation>
    <scope>NUCLEOTIDE SEQUENCE [LARGE SCALE GENOMIC DNA]</scope>
    <source>
        <strain evidence="4 5">SPM0211</strain>
    </source>
</reference>
<dbReference type="PANTHER" id="PTHR43584:SF5">
    <property type="entry name" value="PROTEIN LICC"/>
    <property type="match status" value="1"/>
</dbReference>
<dbReference type="InterPro" id="IPR050065">
    <property type="entry name" value="GlmU-like"/>
</dbReference>
<dbReference type="Pfam" id="PF12804">
    <property type="entry name" value="NTP_transf_3"/>
    <property type="match status" value="1"/>
</dbReference>
<proteinExistence type="predicted"/>
<accession>F7R056</accession>
<evidence type="ECO:0000256" key="1">
    <source>
        <dbReference type="ARBA" id="ARBA00022679"/>
    </source>
</evidence>
<keyword evidence="2" id="KW-0548">Nucleotidyltransferase</keyword>
<dbReference type="EMBL" id="AFOJ01000005">
    <property type="protein sequence ID" value="EGM51671.1"/>
    <property type="molecule type" value="Genomic_DNA"/>
</dbReference>
<dbReference type="Gene3D" id="3.90.550.10">
    <property type="entry name" value="Spore Coat Polysaccharide Biosynthesis Protein SpsA, Chain A"/>
    <property type="match status" value="1"/>
</dbReference>
<dbReference type="CDD" id="cd02523">
    <property type="entry name" value="PC_cytidylyltransferase"/>
    <property type="match status" value="1"/>
</dbReference>
<name>F7R056_9LACO</name>
<comment type="caution">
    <text evidence="4">The sequence shown here is derived from an EMBL/GenBank/DDBJ whole genome shotgun (WGS) entry which is preliminary data.</text>
</comment>
<evidence type="ECO:0000256" key="2">
    <source>
        <dbReference type="ARBA" id="ARBA00022695"/>
    </source>
</evidence>
<dbReference type="InterPro" id="IPR025877">
    <property type="entry name" value="MobA-like_NTP_Trfase"/>
</dbReference>
<dbReference type="PANTHER" id="PTHR43584">
    <property type="entry name" value="NUCLEOTIDYL TRANSFERASE"/>
    <property type="match status" value="1"/>
</dbReference>
<dbReference type="GO" id="GO:0016779">
    <property type="term" value="F:nucleotidyltransferase activity"/>
    <property type="evidence" value="ECO:0007669"/>
    <property type="project" value="UniProtKB-KW"/>
</dbReference>
<evidence type="ECO:0000259" key="3">
    <source>
        <dbReference type="Pfam" id="PF12804"/>
    </source>
</evidence>
<dbReference type="AlphaFoldDB" id="F7R056"/>
<gene>
    <name evidence="4" type="ORF">LRU_01185</name>
</gene>
<evidence type="ECO:0000313" key="4">
    <source>
        <dbReference type="EMBL" id="EGM51671.1"/>
    </source>
</evidence>
<dbReference type="SUPFAM" id="SSF53448">
    <property type="entry name" value="Nucleotide-diphospho-sugar transferases"/>
    <property type="match status" value="1"/>
</dbReference>
<organism evidence="4 5">
    <name type="scientific">Ligilactobacillus ruminis SPM0211</name>
    <dbReference type="NCBI Taxonomy" id="1040964"/>
    <lineage>
        <taxon>Bacteria</taxon>
        <taxon>Bacillati</taxon>
        <taxon>Bacillota</taxon>
        <taxon>Bacilli</taxon>
        <taxon>Lactobacillales</taxon>
        <taxon>Lactobacillaceae</taxon>
        <taxon>Ligilactobacillus</taxon>
    </lineage>
</organism>
<sequence>MKQVKRAVIMASGFGSRMRPLTLTTPKPLVRVNGVAMIEKVIDGLTENGITEIHVVTGYLAEKFEYLKELGIDLIYNPYYETVNNISSLYVARDYLEDAIIIDGDQVILDSSVLSPWFERSGYNSVYVEDGTDEWLQQVDSDGTVVSCSRTGGKSGWQLYGISRWTKEDARQLKADLEFEFEVRRNFQAYWDDVAMFCHPEHYKLGIFPMRPGAVTEIDTMDELAEIDGSYKGEEYEEKG</sequence>
<feature type="domain" description="MobA-like NTP transferase" evidence="3">
    <location>
        <begin position="7"/>
        <end position="128"/>
    </location>
</feature>